<dbReference type="EMBL" id="JAHWGI010000979">
    <property type="protein sequence ID" value="KAK3919410.1"/>
    <property type="molecule type" value="Genomic_DNA"/>
</dbReference>
<comment type="caution">
    <text evidence="3">The sequence shown here is derived from an EMBL/GenBank/DDBJ whole genome shotgun (WGS) entry which is preliminary data.</text>
</comment>
<accession>A0AAE1HF51</accession>
<dbReference type="Gene3D" id="1.20.1070.10">
    <property type="entry name" value="Rhodopsin 7-helix transmembrane proteins"/>
    <property type="match status" value="1"/>
</dbReference>
<evidence type="ECO:0000256" key="1">
    <source>
        <dbReference type="SAM" id="MobiDB-lite"/>
    </source>
</evidence>
<proteinExistence type="predicted"/>
<gene>
    <name evidence="3" type="ORF">KUF71_008537</name>
</gene>
<feature type="region of interest" description="Disordered" evidence="1">
    <location>
        <begin position="118"/>
        <end position="210"/>
    </location>
</feature>
<reference evidence="3" key="1">
    <citation type="submission" date="2021-07" db="EMBL/GenBank/DDBJ databases">
        <authorList>
            <person name="Catto M.A."/>
            <person name="Jacobson A."/>
            <person name="Kennedy G."/>
            <person name="Labadie P."/>
            <person name="Hunt B.G."/>
            <person name="Srinivasan R."/>
        </authorList>
    </citation>
    <scope>NUCLEOTIDE SEQUENCE</scope>
    <source>
        <strain evidence="3">PL_HMW_Pooled</strain>
        <tissue evidence="3">Head</tissue>
    </source>
</reference>
<reference evidence="3" key="2">
    <citation type="journal article" date="2023" name="BMC Genomics">
        <title>Pest status, molecular evolution, and epigenetic factors derived from the genome assembly of Frankliniella fusca, a thysanopteran phytovirus vector.</title>
        <authorList>
            <person name="Catto M.A."/>
            <person name="Labadie P.E."/>
            <person name="Jacobson A.L."/>
            <person name="Kennedy G.G."/>
            <person name="Srinivasan R."/>
            <person name="Hunt B.G."/>
        </authorList>
    </citation>
    <scope>NUCLEOTIDE SEQUENCE</scope>
    <source>
        <strain evidence="3">PL_HMW_Pooled</strain>
    </source>
</reference>
<feature type="compositionally biased region" description="Low complexity" evidence="1">
    <location>
        <begin position="138"/>
        <end position="152"/>
    </location>
</feature>
<keyword evidence="2" id="KW-0472">Membrane</keyword>
<protein>
    <submittedName>
        <fullName evidence="3">Envelopment polyprotein</fullName>
    </submittedName>
</protein>
<keyword evidence="2" id="KW-0812">Transmembrane</keyword>
<evidence type="ECO:0000313" key="4">
    <source>
        <dbReference type="Proteomes" id="UP001219518"/>
    </source>
</evidence>
<feature type="compositionally biased region" description="Polar residues" evidence="1">
    <location>
        <begin position="168"/>
        <end position="182"/>
    </location>
</feature>
<keyword evidence="2" id="KW-1133">Transmembrane helix</keyword>
<feature type="compositionally biased region" description="Low complexity" evidence="1">
    <location>
        <begin position="233"/>
        <end position="262"/>
    </location>
</feature>
<evidence type="ECO:0000313" key="3">
    <source>
        <dbReference type="EMBL" id="KAK3919410.1"/>
    </source>
</evidence>
<feature type="compositionally biased region" description="Low complexity" evidence="1">
    <location>
        <begin position="292"/>
        <end position="305"/>
    </location>
</feature>
<sequence>RRSLPSRSLLYHASTVDATGLDVAKEQRTQKYLAGMTSAFFVLFTPLNLLRLNIWKMGETEGETYENAHFFDSSYAVCVWLGYLPTCTMPLIVASWMLSRSEKERVRGYFRFSNRRLTRSGGHRSARSGSDPGLPPNGASSATGTDGGALSTPGPSPPHGALAAHGTRNPSVATASTAITNLSPPSSPRPTPRPSPRPQRGEGTPAPSAAPLSEVNLLKHDLQRSASHRLARVHAPAHAPAPSSPSTLSSTSSSRNTNSSSSYGPVHNPFVTPSVLAAALPPADHAAHHSDSTPSSPPVTAVPGLAPAPPLPAALPDCLGDDLGDGLELERLELAPQNFHQAVHQGLHKPQQPPRYFTFDHVDHASVGYYQRP</sequence>
<keyword evidence="4" id="KW-1185">Reference proteome</keyword>
<feature type="transmembrane region" description="Helical" evidence="2">
    <location>
        <begin position="74"/>
        <end position="98"/>
    </location>
</feature>
<dbReference type="AlphaFoldDB" id="A0AAE1HF51"/>
<feature type="region of interest" description="Disordered" evidence="1">
    <location>
        <begin position="282"/>
        <end position="308"/>
    </location>
</feature>
<feature type="compositionally biased region" description="Pro residues" evidence="1">
    <location>
        <begin position="185"/>
        <end position="197"/>
    </location>
</feature>
<feature type="transmembrane region" description="Helical" evidence="2">
    <location>
        <begin position="32"/>
        <end position="54"/>
    </location>
</feature>
<name>A0AAE1HF51_9NEOP</name>
<organism evidence="3 4">
    <name type="scientific">Frankliniella fusca</name>
    <dbReference type="NCBI Taxonomy" id="407009"/>
    <lineage>
        <taxon>Eukaryota</taxon>
        <taxon>Metazoa</taxon>
        <taxon>Ecdysozoa</taxon>
        <taxon>Arthropoda</taxon>
        <taxon>Hexapoda</taxon>
        <taxon>Insecta</taxon>
        <taxon>Pterygota</taxon>
        <taxon>Neoptera</taxon>
        <taxon>Paraneoptera</taxon>
        <taxon>Thysanoptera</taxon>
        <taxon>Terebrantia</taxon>
        <taxon>Thripoidea</taxon>
        <taxon>Thripidae</taxon>
        <taxon>Frankliniella</taxon>
    </lineage>
</organism>
<dbReference type="Proteomes" id="UP001219518">
    <property type="component" value="Unassembled WGS sequence"/>
</dbReference>
<feature type="region of interest" description="Disordered" evidence="1">
    <location>
        <begin position="227"/>
        <end position="266"/>
    </location>
</feature>
<evidence type="ECO:0000256" key="2">
    <source>
        <dbReference type="SAM" id="Phobius"/>
    </source>
</evidence>
<feature type="non-terminal residue" evidence="3">
    <location>
        <position position="1"/>
    </location>
</feature>